<reference evidence="2" key="1">
    <citation type="journal article" date="2014" name="Front. Microbiol.">
        <title>High frequency of phylogenetically diverse reductive dehalogenase-homologous genes in deep subseafloor sedimentary metagenomes.</title>
        <authorList>
            <person name="Kawai M."/>
            <person name="Futagami T."/>
            <person name="Toyoda A."/>
            <person name="Takaki Y."/>
            <person name="Nishi S."/>
            <person name="Hori S."/>
            <person name="Arai W."/>
            <person name="Tsubouchi T."/>
            <person name="Morono Y."/>
            <person name="Uchiyama I."/>
            <person name="Ito T."/>
            <person name="Fujiyama A."/>
            <person name="Inagaki F."/>
            <person name="Takami H."/>
        </authorList>
    </citation>
    <scope>NUCLEOTIDE SEQUENCE</scope>
    <source>
        <strain evidence="2">Expedition CK06-06</strain>
    </source>
</reference>
<evidence type="ECO:0000259" key="1">
    <source>
        <dbReference type="Pfam" id="PF02229"/>
    </source>
</evidence>
<dbReference type="GO" id="GO:0003677">
    <property type="term" value="F:DNA binding"/>
    <property type="evidence" value="ECO:0007669"/>
    <property type="project" value="InterPro"/>
</dbReference>
<name>X1SV85_9ZZZZ</name>
<dbReference type="EMBL" id="BARW01009341">
    <property type="protein sequence ID" value="GAI79265.1"/>
    <property type="molecule type" value="Genomic_DNA"/>
</dbReference>
<dbReference type="Gene3D" id="2.30.31.10">
    <property type="entry name" value="Transcriptional Coactivator Pc4, Chain A"/>
    <property type="match status" value="1"/>
</dbReference>
<evidence type="ECO:0000313" key="2">
    <source>
        <dbReference type="EMBL" id="GAI79265.1"/>
    </source>
</evidence>
<gene>
    <name evidence="2" type="ORF">S12H4_18821</name>
</gene>
<accession>X1SV85</accession>
<feature type="domain" description="Transcriptional coactivator p15 (PC4) C-terminal" evidence="1">
    <location>
        <begin position="12"/>
        <end position="59"/>
    </location>
</feature>
<dbReference type="Pfam" id="PF02229">
    <property type="entry name" value="PC4"/>
    <property type="match status" value="1"/>
</dbReference>
<dbReference type="InterPro" id="IPR009044">
    <property type="entry name" value="ssDNA-bd_transcriptional_reg"/>
</dbReference>
<organism evidence="2">
    <name type="scientific">marine sediment metagenome</name>
    <dbReference type="NCBI Taxonomy" id="412755"/>
    <lineage>
        <taxon>unclassified sequences</taxon>
        <taxon>metagenomes</taxon>
        <taxon>ecological metagenomes</taxon>
    </lineage>
</organism>
<protein>
    <recommendedName>
        <fullName evidence="1">Transcriptional coactivator p15 (PC4) C-terminal domain-containing protein</fullName>
    </recommendedName>
</protein>
<dbReference type="GO" id="GO:0006355">
    <property type="term" value="P:regulation of DNA-templated transcription"/>
    <property type="evidence" value="ECO:0007669"/>
    <property type="project" value="InterPro"/>
</dbReference>
<dbReference type="AlphaFoldDB" id="X1SV85"/>
<proteinExistence type="predicted"/>
<sequence length="67" mass="7888">MKQIGELDITDNKKLVLSIGEYQGSERIDLRQFVKFNGEYTATKRGINFNSEWLDKFVEMVDELKEE</sequence>
<dbReference type="SUPFAM" id="SSF54447">
    <property type="entry name" value="ssDNA-binding transcriptional regulator domain"/>
    <property type="match status" value="1"/>
</dbReference>
<comment type="caution">
    <text evidence="2">The sequence shown here is derived from an EMBL/GenBank/DDBJ whole genome shotgun (WGS) entry which is preliminary data.</text>
</comment>
<dbReference type="InterPro" id="IPR003173">
    <property type="entry name" value="PC4_C"/>
</dbReference>